<feature type="region of interest" description="Disordered" evidence="1">
    <location>
        <begin position="236"/>
        <end position="264"/>
    </location>
</feature>
<protein>
    <submittedName>
        <fullName evidence="3">Uncharacterized protein</fullName>
    </submittedName>
</protein>
<evidence type="ECO:0000256" key="2">
    <source>
        <dbReference type="SAM" id="Phobius"/>
    </source>
</evidence>
<comment type="caution">
    <text evidence="3">The sequence shown here is derived from an EMBL/GenBank/DDBJ whole genome shotgun (WGS) entry which is preliminary data.</text>
</comment>
<organism evidence="3 4">
    <name type="scientific">Lasiosphaeria hispida</name>
    <dbReference type="NCBI Taxonomy" id="260671"/>
    <lineage>
        <taxon>Eukaryota</taxon>
        <taxon>Fungi</taxon>
        <taxon>Dikarya</taxon>
        <taxon>Ascomycota</taxon>
        <taxon>Pezizomycotina</taxon>
        <taxon>Sordariomycetes</taxon>
        <taxon>Sordariomycetidae</taxon>
        <taxon>Sordariales</taxon>
        <taxon>Lasiosphaeriaceae</taxon>
        <taxon>Lasiosphaeria</taxon>
    </lineage>
</organism>
<sequence length="412" mass="45556">MDSVSGPMNCWGVTQISIVTVAGVVIVALMGLWLRWHLKLGKAEERAIMVLGQYDLLESQIGSFKDQIRALADEVRRRDYYIARNITVSPGLQPPYASAGTFQPVYPERKQFLDVPRSYGEDSEAAQDYDERFALGSDDNSTTECSSSYSSSSIQKSDEPEDFNCYPQRAASPLPAVVEARAVLPNEIRIVPVLRSPDGHHHPLSFRERLRAELRNLPPRTYPDVSQDIPHRQPVAEAVEGPRENPFEEMQAETPENSDEPPLREFQPQPILAAVPLRAPRPTTPERVEALRRRLTTPRMRDHTEEEGPARPIVVVSRRVMSSNSPLFPADPYWAPDHRVSGVPSVSSLSLEPVPDSSPSSPLGSPPDLSELGILDWNVSSDMDPPASPDASLTHEGASSEPPRTPRALVAS</sequence>
<evidence type="ECO:0000313" key="4">
    <source>
        <dbReference type="Proteomes" id="UP001275084"/>
    </source>
</evidence>
<keyword evidence="2" id="KW-0472">Membrane</keyword>
<keyword evidence="2" id="KW-0812">Transmembrane</keyword>
<feature type="compositionally biased region" description="Low complexity" evidence="1">
    <location>
        <begin position="341"/>
        <end position="372"/>
    </location>
</feature>
<reference evidence="3" key="1">
    <citation type="journal article" date="2023" name="Mol. Phylogenet. Evol.">
        <title>Genome-scale phylogeny and comparative genomics of the fungal order Sordariales.</title>
        <authorList>
            <person name="Hensen N."/>
            <person name="Bonometti L."/>
            <person name="Westerberg I."/>
            <person name="Brannstrom I.O."/>
            <person name="Guillou S."/>
            <person name="Cros-Aarteil S."/>
            <person name="Calhoun S."/>
            <person name="Haridas S."/>
            <person name="Kuo A."/>
            <person name="Mondo S."/>
            <person name="Pangilinan J."/>
            <person name="Riley R."/>
            <person name="LaButti K."/>
            <person name="Andreopoulos B."/>
            <person name="Lipzen A."/>
            <person name="Chen C."/>
            <person name="Yan M."/>
            <person name="Daum C."/>
            <person name="Ng V."/>
            <person name="Clum A."/>
            <person name="Steindorff A."/>
            <person name="Ohm R.A."/>
            <person name="Martin F."/>
            <person name="Silar P."/>
            <person name="Natvig D.O."/>
            <person name="Lalanne C."/>
            <person name="Gautier V."/>
            <person name="Ament-Velasquez S.L."/>
            <person name="Kruys A."/>
            <person name="Hutchinson M.I."/>
            <person name="Powell A.J."/>
            <person name="Barry K."/>
            <person name="Miller A.N."/>
            <person name="Grigoriev I.V."/>
            <person name="Debuchy R."/>
            <person name="Gladieux P."/>
            <person name="Hiltunen Thoren M."/>
            <person name="Johannesson H."/>
        </authorList>
    </citation>
    <scope>NUCLEOTIDE SEQUENCE</scope>
    <source>
        <strain evidence="3">CBS 955.72</strain>
    </source>
</reference>
<dbReference type="Proteomes" id="UP001275084">
    <property type="component" value="Unassembled WGS sequence"/>
</dbReference>
<reference evidence="3" key="2">
    <citation type="submission" date="2023-06" db="EMBL/GenBank/DDBJ databases">
        <authorList>
            <consortium name="Lawrence Berkeley National Laboratory"/>
            <person name="Haridas S."/>
            <person name="Hensen N."/>
            <person name="Bonometti L."/>
            <person name="Westerberg I."/>
            <person name="Brannstrom I.O."/>
            <person name="Guillou S."/>
            <person name="Cros-Aarteil S."/>
            <person name="Calhoun S."/>
            <person name="Kuo A."/>
            <person name="Mondo S."/>
            <person name="Pangilinan J."/>
            <person name="Riley R."/>
            <person name="Labutti K."/>
            <person name="Andreopoulos B."/>
            <person name="Lipzen A."/>
            <person name="Chen C."/>
            <person name="Yanf M."/>
            <person name="Daum C."/>
            <person name="Ng V."/>
            <person name="Clum A."/>
            <person name="Steindorff A."/>
            <person name="Ohm R."/>
            <person name="Martin F."/>
            <person name="Silar P."/>
            <person name="Natvig D."/>
            <person name="Lalanne C."/>
            <person name="Gautier V."/>
            <person name="Ament-Velasquez S.L."/>
            <person name="Kruys A."/>
            <person name="Hutchinson M.I."/>
            <person name="Powell A.J."/>
            <person name="Barry K."/>
            <person name="Miller A.N."/>
            <person name="Grigoriev I.V."/>
            <person name="Debuchy R."/>
            <person name="Gladieux P."/>
            <person name="Thoren M.H."/>
            <person name="Johannesson H."/>
        </authorList>
    </citation>
    <scope>NUCLEOTIDE SEQUENCE</scope>
    <source>
        <strain evidence="3">CBS 955.72</strain>
    </source>
</reference>
<name>A0AAJ0HBX1_9PEZI</name>
<evidence type="ECO:0000313" key="3">
    <source>
        <dbReference type="EMBL" id="KAK3346752.1"/>
    </source>
</evidence>
<feature type="transmembrane region" description="Helical" evidence="2">
    <location>
        <begin position="12"/>
        <end position="34"/>
    </location>
</feature>
<feature type="region of interest" description="Disordered" evidence="1">
    <location>
        <begin position="325"/>
        <end position="412"/>
    </location>
</feature>
<feature type="region of interest" description="Disordered" evidence="1">
    <location>
        <begin position="135"/>
        <end position="161"/>
    </location>
</feature>
<evidence type="ECO:0000256" key="1">
    <source>
        <dbReference type="SAM" id="MobiDB-lite"/>
    </source>
</evidence>
<dbReference type="EMBL" id="JAUIQD010000006">
    <property type="protein sequence ID" value="KAK3346752.1"/>
    <property type="molecule type" value="Genomic_DNA"/>
</dbReference>
<keyword evidence="2" id="KW-1133">Transmembrane helix</keyword>
<keyword evidence="4" id="KW-1185">Reference proteome</keyword>
<gene>
    <name evidence="3" type="ORF">B0T25DRAFT_287051</name>
</gene>
<dbReference type="AlphaFoldDB" id="A0AAJ0HBX1"/>
<proteinExistence type="predicted"/>
<accession>A0AAJ0HBX1</accession>